<dbReference type="Proteomes" id="UP000242715">
    <property type="component" value="Unassembled WGS sequence"/>
</dbReference>
<sequence length="640" mass="73478">MKQILNDYEKASGQAINYAKSEVYFSRNTPANIKSQITATLGVSETMGTGRYLGMPSMIGRNKKAIFGYLKDRMWKRIQGWSGKHLSKAGREVLVKQRDQLVTVEKLTMRKEHGGMGFRHLYGFNLAMLGKQGWHLVTNQDTILAKVFKAKYYPNEGFLNAKLGHNPSYVWRSIHASQVIVKRGLRWRIGNGDKINVWSQPWLRKANHAYVTTNTVAGHEQLKVAGLINHNEGKWDVNLVQQLFNQNDTASIFQIPLQLTNEEDVPIWRFSRNGKYSVRSAYYQLMEVIIDNNHLREEGNWTKLWKLNVPNKVKIFLWRSLRGCLPVKERLIPKGVQCDSKCICCDVSGENEWHCFFGCKAAQEVWIESEFWESLHQKIEAAVGFKQLVFSLIESMDSKSMAQVAMLLWTLWWRRNQLCWNDKLPSVFEVRRRARDALEDWLKVRGKGTRQQPIVTHEAERKWCKPQPGTLKCNIDAACFVNANQFCIGACIRDADGDLLAEYPYDRIVANINLMTDFGVCDSAIATLFHNRTSIFGSNDLIKSLEEVKGLGFNPSKTNFGIALMAKKGMGKKLWDEKVDTFKKWGWSAEAVFQAFRSYPNLMCSSIDKIEDGLADLFYLLIWTGAPKLGRYRKVLMVRV</sequence>
<reference evidence="3" key="1">
    <citation type="journal article" date="2017" name="Front. Plant Sci.">
        <title>Climate Clever Clovers: New Paradigm to Reduce the Environmental Footprint of Ruminants by Breeding Low Methanogenic Forages Utilizing Haplotype Variation.</title>
        <authorList>
            <person name="Kaur P."/>
            <person name="Appels R."/>
            <person name="Bayer P.E."/>
            <person name="Keeble-Gagnere G."/>
            <person name="Wang J."/>
            <person name="Hirakawa H."/>
            <person name="Shirasawa K."/>
            <person name="Vercoe P."/>
            <person name="Stefanova K."/>
            <person name="Durmic Z."/>
            <person name="Nichols P."/>
            <person name="Revell C."/>
            <person name="Isobe S.N."/>
            <person name="Edwards D."/>
            <person name="Erskine W."/>
        </authorList>
    </citation>
    <scope>NUCLEOTIDE SEQUENCE [LARGE SCALE GENOMIC DNA]</scope>
    <source>
        <strain evidence="3">cv. Daliak</strain>
    </source>
</reference>
<organism evidence="2 3">
    <name type="scientific">Trifolium subterraneum</name>
    <name type="common">Subterranean clover</name>
    <dbReference type="NCBI Taxonomy" id="3900"/>
    <lineage>
        <taxon>Eukaryota</taxon>
        <taxon>Viridiplantae</taxon>
        <taxon>Streptophyta</taxon>
        <taxon>Embryophyta</taxon>
        <taxon>Tracheophyta</taxon>
        <taxon>Spermatophyta</taxon>
        <taxon>Magnoliopsida</taxon>
        <taxon>eudicotyledons</taxon>
        <taxon>Gunneridae</taxon>
        <taxon>Pentapetalae</taxon>
        <taxon>rosids</taxon>
        <taxon>fabids</taxon>
        <taxon>Fabales</taxon>
        <taxon>Fabaceae</taxon>
        <taxon>Papilionoideae</taxon>
        <taxon>50 kb inversion clade</taxon>
        <taxon>NPAAA clade</taxon>
        <taxon>Hologalegina</taxon>
        <taxon>IRL clade</taxon>
        <taxon>Trifolieae</taxon>
        <taxon>Trifolium</taxon>
    </lineage>
</organism>
<evidence type="ECO:0000313" key="3">
    <source>
        <dbReference type="Proteomes" id="UP000242715"/>
    </source>
</evidence>
<accession>A0A2Z6PPM7</accession>
<feature type="domain" description="Reverse transcriptase zinc-binding" evidence="1">
    <location>
        <begin position="276"/>
        <end position="366"/>
    </location>
</feature>
<dbReference type="InterPro" id="IPR026960">
    <property type="entry name" value="RVT-Znf"/>
</dbReference>
<dbReference type="AlphaFoldDB" id="A0A2Z6PPM7"/>
<dbReference type="Gene3D" id="1.25.70.10">
    <property type="entry name" value="Transcription termination factor 3, mitochondrial"/>
    <property type="match status" value="1"/>
</dbReference>
<dbReference type="PANTHER" id="PTHR33116">
    <property type="entry name" value="REVERSE TRANSCRIPTASE ZINC-BINDING DOMAIN-CONTAINING PROTEIN-RELATED-RELATED"/>
    <property type="match status" value="1"/>
</dbReference>
<name>A0A2Z6PPM7_TRISU</name>
<dbReference type="OrthoDB" id="1430687at2759"/>
<dbReference type="EMBL" id="DF974492">
    <property type="protein sequence ID" value="GAU48919.1"/>
    <property type="molecule type" value="Genomic_DNA"/>
</dbReference>
<dbReference type="PANTHER" id="PTHR33116:SF86">
    <property type="entry name" value="REVERSE TRANSCRIPTASE DOMAIN-CONTAINING PROTEIN"/>
    <property type="match status" value="1"/>
</dbReference>
<dbReference type="Pfam" id="PF13966">
    <property type="entry name" value="zf-RVT"/>
    <property type="match status" value="1"/>
</dbReference>
<evidence type="ECO:0000313" key="2">
    <source>
        <dbReference type="EMBL" id="GAU48919.1"/>
    </source>
</evidence>
<dbReference type="InterPro" id="IPR038538">
    <property type="entry name" value="MTERF_sf"/>
</dbReference>
<gene>
    <name evidence="2" type="ORF">TSUD_301740</name>
</gene>
<protein>
    <recommendedName>
        <fullName evidence="1">Reverse transcriptase zinc-binding domain-containing protein</fullName>
    </recommendedName>
</protein>
<evidence type="ECO:0000259" key="1">
    <source>
        <dbReference type="Pfam" id="PF13966"/>
    </source>
</evidence>
<proteinExistence type="predicted"/>
<keyword evidence="3" id="KW-1185">Reference proteome</keyword>